<reference evidence="3 5" key="1">
    <citation type="submission" date="2017-12" db="EMBL/GenBank/DDBJ databases">
        <title>Comparative genomics yields insights into virulence evolution of Verticillium dahliae.</title>
        <authorList>
            <person name="Fan R."/>
            <person name="Armitage A.D."/>
            <person name="Cascant-Lopez E."/>
            <person name="Sobczyk M."/>
            <person name="Cockerton H.M."/>
            <person name="Harrison R.J."/>
        </authorList>
    </citation>
    <scope>NUCLEOTIDE SEQUENCE [LARGE SCALE GENOMIC DNA]</scope>
    <source>
        <strain evidence="3 5">12008</strain>
    </source>
</reference>
<protein>
    <recommendedName>
        <fullName evidence="2">A to I editase domain-containing protein</fullName>
    </recommendedName>
</protein>
<evidence type="ECO:0000313" key="3">
    <source>
        <dbReference type="EMBL" id="PNH27942.1"/>
    </source>
</evidence>
<reference evidence="4 6" key="2">
    <citation type="submission" date="2018-12" db="EMBL/GenBank/DDBJ databases">
        <title>Genome of Verticillium dahliae isolate Getta Getta.</title>
        <authorList>
            <person name="Gardiner D.M."/>
        </authorList>
    </citation>
    <scope>NUCLEOTIDE SEQUENCE [LARGE SCALE GENOMIC DNA]</scope>
    <source>
        <strain evidence="4 6">Getta Getta</strain>
    </source>
</reference>
<dbReference type="EMBL" id="RSDZ01000076">
    <property type="protein sequence ID" value="RXG44741.1"/>
    <property type="molecule type" value="Genomic_DNA"/>
</dbReference>
<dbReference type="InterPro" id="IPR002466">
    <property type="entry name" value="A_deamin"/>
</dbReference>
<gene>
    <name evidence="3" type="ORF">BJF96_g8781</name>
    <name evidence="4" type="ORF">VDGE_02517</name>
</gene>
<proteinExistence type="predicted"/>
<dbReference type="Proteomes" id="UP000236305">
    <property type="component" value="Unassembled WGS sequence"/>
</dbReference>
<feature type="region of interest" description="Disordered" evidence="1">
    <location>
        <begin position="166"/>
        <end position="190"/>
    </location>
</feature>
<evidence type="ECO:0000313" key="4">
    <source>
        <dbReference type="EMBL" id="RXG44741.1"/>
    </source>
</evidence>
<dbReference type="PANTHER" id="PTHR47803">
    <property type="entry name" value="TRNA-SPECIFIC ADENOSINE DEAMINASE 1"/>
    <property type="match status" value="1"/>
</dbReference>
<sequence length="420" mass="45623">MTVVDPDLIADAVFEKFRQLPARRKPQVRDNGVHEWVPLSGIVAAQDGTLTCLAVATGMKCLPASKIPQANGIGLHDWHAEILVLRAFNRFLLSACHQMLLNKSSELGILRYRTDEQRGPYNPQGTQDWEGQPFAIADDVRLYMYCSEAPCGDASMELTMATQEDASPWDAPVEAGEDATTTSADPSMPGRGFFSQLGIVRRKPARADAPPTLSKSCSDKMAIRQCTSILSSLTALFIHPGNAYIDVVVLPQSQHSVTGCQRSFSSEGRMSALKDKTWAGGYAFHPFHVETTAREFENSKRAVEAKSGTVGASNLAAAWNANGLNEGLIGGVLQGRRAFDIKGASSTSRRQMWTLARETASLLHSTERDLRASLSATSYADIKAGELSLPRRTVVDQVRSESLTGWAENTGDDSFALDSQ</sequence>
<dbReference type="GO" id="GO:0002100">
    <property type="term" value="P:tRNA wobble adenosine to inosine editing"/>
    <property type="evidence" value="ECO:0007669"/>
    <property type="project" value="InterPro"/>
</dbReference>
<dbReference type="Pfam" id="PF02137">
    <property type="entry name" value="A_deamin"/>
    <property type="match status" value="1"/>
</dbReference>
<evidence type="ECO:0000259" key="2">
    <source>
        <dbReference type="PROSITE" id="PS50141"/>
    </source>
</evidence>
<evidence type="ECO:0000313" key="6">
    <source>
        <dbReference type="Proteomes" id="UP000288725"/>
    </source>
</evidence>
<dbReference type="SMART" id="SM00552">
    <property type="entry name" value="ADEAMc"/>
    <property type="match status" value="1"/>
</dbReference>
<dbReference type="AlphaFoldDB" id="A0A2J8E1U1"/>
<organism evidence="4 6">
    <name type="scientific">Verticillium dahliae</name>
    <name type="common">Verticillium wilt</name>
    <dbReference type="NCBI Taxonomy" id="27337"/>
    <lineage>
        <taxon>Eukaryota</taxon>
        <taxon>Fungi</taxon>
        <taxon>Dikarya</taxon>
        <taxon>Ascomycota</taxon>
        <taxon>Pezizomycotina</taxon>
        <taxon>Sordariomycetes</taxon>
        <taxon>Hypocreomycetidae</taxon>
        <taxon>Glomerellales</taxon>
        <taxon>Plectosphaerellaceae</taxon>
        <taxon>Verticillium</taxon>
    </lineage>
</organism>
<dbReference type="GO" id="GO:0043829">
    <property type="term" value="F:tRNA-specific adenosine-37 deaminase activity"/>
    <property type="evidence" value="ECO:0007669"/>
    <property type="project" value="TreeGrafter"/>
</dbReference>
<dbReference type="GO" id="GO:0003723">
    <property type="term" value="F:RNA binding"/>
    <property type="evidence" value="ECO:0007669"/>
    <property type="project" value="InterPro"/>
</dbReference>
<dbReference type="PANTHER" id="PTHR47803:SF1">
    <property type="entry name" value="TRNA-SPECIFIC ADENOSINE DEAMINASE 1"/>
    <property type="match status" value="1"/>
</dbReference>
<dbReference type="EMBL" id="MPSH01000039">
    <property type="protein sequence ID" value="PNH27942.1"/>
    <property type="molecule type" value="Genomic_DNA"/>
</dbReference>
<accession>A0A2J8E1U1</accession>
<feature type="domain" description="A to I editase" evidence="2">
    <location>
        <begin position="54"/>
        <end position="406"/>
    </location>
</feature>
<name>A0A2J8E1U1_VERDA</name>
<dbReference type="PROSITE" id="PS50141">
    <property type="entry name" value="A_DEAMIN_EDITASE"/>
    <property type="match status" value="1"/>
</dbReference>
<evidence type="ECO:0000256" key="1">
    <source>
        <dbReference type="SAM" id="MobiDB-lite"/>
    </source>
</evidence>
<evidence type="ECO:0000313" key="5">
    <source>
        <dbReference type="Proteomes" id="UP000236305"/>
    </source>
</evidence>
<dbReference type="InterPro" id="IPR042935">
    <property type="entry name" value="Tad1"/>
</dbReference>
<dbReference type="Proteomes" id="UP000288725">
    <property type="component" value="Chromosome 3"/>
</dbReference>
<comment type="caution">
    <text evidence="4">The sequence shown here is derived from an EMBL/GenBank/DDBJ whole genome shotgun (WGS) entry which is preliminary data.</text>
</comment>